<dbReference type="Proteomes" id="UP000001416">
    <property type="component" value="Chromosome"/>
</dbReference>
<dbReference type="GeneID" id="87104873"/>
<evidence type="ECO:0000256" key="17">
    <source>
        <dbReference type="ARBA" id="ARBA00023264"/>
    </source>
</evidence>
<feature type="transmembrane region" description="Helical" evidence="19">
    <location>
        <begin position="205"/>
        <end position="226"/>
    </location>
</feature>
<evidence type="ECO:0000256" key="3">
    <source>
        <dbReference type="ARBA" id="ARBA00005119"/>
    </source>
</evidence>
<evidence type="ECO:0000256" key="19">
    <source>
        <dbReference type="SAM" id="Phobius"/>
    </source>
</evidence>
<sequence>MLSTRLLTAFILLTAFLAALFYLPDIFWAVLLLGLTVTAAREWCRLGQFSVGQTVLYMILTTLLGGELLFLVSVVLSKNPADSSMVWFYAASAVFWLLAVPFQLAMNRPIRNIWVLMSIGWLVLLPACLSLYQLRAMDPLLLLGFMGVVWVSDSVAYFIGRAYGKHKLAPRISPGKTWEGVAAALIGVLVYALIWFYSVHKDQALVGWLIPLLLLLAVLGIVGDLYESLLKRQAGVKDSGTILPGHGGVLDRIDALLPVLPVAALAAILFYSTES</sequence>
<evidence type="ECO:0000256" key="7">
    <source>
        <dbReference type="ARBA" id="ARBA00019373"/>
    </source>
</evidence>
<organism evidence="20 21">
    <name type="scientific">Nitrosomonas europaea (strain ATCC 19718 / CIP 103999 / KCTC 2705 / NBRC 14298)</name>
    <dbReference type="NCBI Taxonomy" id="228410"/>
    <lineage>
        <taxon>Bacteria</taxon>
        <taxon>Pseudomonadati</taxon>
        <taxon>Pseudomonadota</taxon>
        <taxon>Betaproteobacteria</taxon>
        <taxon>Nitrosomonadales</taxon>
        <taxon>Nitrosomonadaceae</taxon>
        <taxon>Nitrosomonas</taxon>
    </lineage>
</organism>
<feature type="transmembrane region" description="Helical" evidence="19">
    <location>
        <begin position="6"/>
        <end position="35"/>
    </location>
</feature>
<comment type="subcellular location">
    <subcellularLocation>
        <location evidence="2">Cell membrane</location>
        <topology evidence="2">Multi-pass membrane protein</topology>
    </subcellularLocation>
</comment>
<dbReference type="PROSITE" id="PS01315">
    <property type="entry name" value="CDS"/>
    <property type="match status" value="1"/>
</dbReference>
<dbReference type="OrthoDB" id="9799199at2"/>
<keyword evidence="17" id="KW-1208">Phospholipid metabolism</keyword>
<evidence type="ECO:0000256" key="11">
    <source>
        <dbReference type="ARBA" id="ARBA00022692"/>
    </source>
</evidence>
<evidence type="ECO:0000256" key="10">
    <source>
        <dbReference type="ARBA" id="ARBA00022679"/>
    </source>
</evidence>
<evidence type="ECO:0000256" key="12">
    <source>
        <dbReference type="ARBA" id="ARBA00022695"/>
    </source>
</evidence>
<proteinExistence type="inferred from homology"/>
<dbReference type="RefSeq" id="WP_011112267.1">
    <property type="nucleotide sequence ID" value="NC_004757.1"/>
</dbReference>
<dbReference type="eggNOG" id="COG0575">
    <property type="taxonomic scope" value="Bacteria"/>
</dbReference>
<evidence type="ECO:0000313" key="21">
    <source>
        <dbReference type="Proteomes" id="UP000001416"/>
    </source>
</evidence>
<dbReference type="GO" id="GO:0004605">
    <property type="term" value="F:phosphatidate cytidylyltransferase activity"/>
    <property type="evidence" value="ECO:0007669"/>
    <property type="project" value="UniProtKB-EC"/>
</dbReference>
<dbReference type="UniPathway" id="UPA00557">
    <property type="reaction ID" value="UER00614"/>
</dbReference>
<evidence type="ECO:0000256" key="4">
    <source>
        <dbReference type="ARBA" id="ARBA00005189"/>
    </source>
</evidence>
<dbReference type="InterPro" id="IPR000374">
    <property type="entry name" value="PC_trans"/>
</dbReference>
<dbReference type="Pfam" id="PF01148">
    <property type="entry name" value="CTP_transf_1"/>
    <property type="match status" value="1"/>
</dbReference>
<evidence type="ECO:0000256" key="8">
    <source>
        <dbReference type="ARBA" id="ARBA00022475"/>
    </source>
</evidence>
<dbReference type="PANTHER" id="PTHR46382:SF1">
    <property type="entry name" value="PHOSPHATIDATE CYTIDYLYLTRANSFERASE"/>
    <property type="match status" value="1"/>
</dbReference>
<keyword evidence="10 18" id="KW-0808">Transferase</keyword>
<keyword evidence="11 18" id="KW-0812">Transmembrane</keyword>
<evidence type="ECO:0000256" key="9">
    <source>
        <dbReference type="ARBA" id="ARBA00022516"/>
    </source>
</evidence>
<keyword evidence="12 18" id="KW-0548">Nucleotidyltransferase</keyword>
<keyword evidence="14" id="KW-0443">Lipid metabolism</keyword>
<dbReference type="HOGENOM" id="CLU_037294_1_2_4"/>
<reference evidence="20 21" key="1">
    <citation type="journal article" date="2003" name="J. Bacteriol.">
        <title>Complete genome sequence of the ammonia-oxidizing bacterium and obligate chemolithoautotroph Nitrosomonas europaea.</title>
        <authorList>
            <person name="Chain P."/>
            <person name="Lamerdin J."/>
            <person name="Larimer F."/>
            <person name="Regala W."/>
            <person name="Land M."/>
            <person name="Hauser L."/>
            <person name="Hooper A."/>
            <person name="Klotz M."/>
            <person name="Norton J."/>
            <person name="Sayavedra-Soto L."/>
            <person name="Arciero D."/>
            <person name="Hommes N."/>
            <person name="Whittaker M."/>
            <person name="Arp D."/>
        </authorList>
    </citation>
    <scope>NUCLEOTIDE SEQUENCE [LARGE SCALE GENOMIC DNA]</scope>
    <source>
        <strain evidence="21">ATCC 19718 / CIP 103999 / KCTC 2705 / NBRC 14298</strain>
    </source>
</reference>
<name>Q82U00_NITEU</name>
<dbReference type="AlphaFoldDB" id="Q82U00"/>
<feature type="transmembrane region" description="Helical" evidence="19">
    <location>
        <begin position="86"/>
        <end position="106"/>
    </location>
</feature>
<dbReference type="PANTHER" id="PTHR46382">
    <property type="entry name" value="PHOSPHATIDATE CYTIDYLYLTRANSFERASE"/>
    <property type="match status" value="1"/>
</dbReference>
<dbReference type="GO" id="GO:0016024">
    <property type="term" value="P:CDP-diacylglycerol biosynthetic process"/>
    <property type="evidence" value="ECO:0007669"/>
    <property type="project" value="UniProtKB-UniPathway"/>
</dbReference>
<keyword evidence="15 19" id="KW-0472">Membrane</keyword>
<evidence type="ECO:0000313" key="20">
    <source>
        <dbReference type="EMBL" id="CAD85624.1"/>
    </source>
</evidence>
<feature type="transmembrane region" description="Helical" evidence="19">
    <location>
        <begin position="55"/>
        <end position="74"/>
    </location>
</feature>
<comment type="pathway">
    <text evidence="4">Lipid metabolism.</text>
</comment>
<feature type="transmembrane region" description="Helical" evidence="19">
    <location>
        <begin position="180"/>
        <end position="199"/>
    </location>
</feature>
<dbReference type="EC" id="2.7.7.41" evidence="6 18"/>
<comment type="catalytic activity">
    <reaction evidence="1 18">
        <text>a 1,2-diacyl-sn-glycero-3-phosphate + CTP + H(+) = a CDP-1,2-diacyl-sn-glycerol + diphosphate</text>
        <dbReference type="Rhea" id="RHEA:16229"/>
        <dbReference type="ChEBI" id="CHEBI:15378"/>
        <dbReference type="ChEBI" id="CHEBI:33019"/>
        <dbReference type="ChEBI" id="CHEBI:37563"/>
        <dbReference type="ChEBI" id="CHEBI:58332"/>
        <dbReference type="ChEBI" id="CHEBI:58608"/>
        <dbReference type="EC" id="2.7.7.41"/>
    </reaction>
</comment>
<gene>
    <name evidence="20" type="primary">cdsA</name>
    <name evidence="20" type="ordered locus">NE1713</name>
</gene>
<evidence type="ECO:0000256" key="6">
    <source>
        <dbReference type="ARBA" id="ARBA00012487"/>
    </source>
</evidence>
<comment type="pathway">
    <text evidence="3 18">Phospholipid metabolism; CDP-diacylglycerol biosynthesis; CDP-diacylglycerol from sn-glycerol 3-phosphate: step 3/3.</text>
</comment>
<dbReference type="STRING" id="228410.NE1713"/>
<evidence type="ECO:0000256" key="2">
    <source>
        <dbReference type="ARBA" id="ARBA00004651"/>
    </source>
</evidence>
<comment type="similarity">
    <text evidence="5 18">Belongs to the CDS family.</text>
</comment>
<keyword evidence="9" id="KW-0444">Lipid biosynthesis</keyword>
<evidence type="ECO:0000256" key="15">
    <source>
        <dbReference type="ARBA" id="ARBA00023136"/>
    </source>
</evidence>
<protein>
    <recommendedName>
        <fullName evidence="7 18">Phosphatidate cytidylyltransferase</fullName>
        <ecNumber evidence="6 18">2.7.7.41</ecNumber>
    </recommendedName>
</protein>
<evidence type="ECO:0000256" key="18">
    <source>
        <dbReference type="RuleBase" id="RU003938"/>
    </source>
</evidence>
<evidence type="ECO:0000256" key="14">
    <source>
        <dbReference type="ARBA" id="ARBA00023098"/>
    </source>
</evidence>
<feature type="transmembrane region" description="Helical" evidence="19">
    <location>
        <begin position="113"/>
        <end position="134"/>
    </location>
</feature>
<keyword evidence="13 19" id="KW-1133">Transmembrane helix</keyword>
<evidence type="ECO:0000256" key="13">
    <source>
        <dbReference type="ARBA" id="ARBA00022989"/>
    </source>
</evidence>
<keyword evidence="21" id="KW-1185">Reference proteome</keyword>
<dbReference type="KEGG" id="neu:NE1713"/>
<evidence type="ECO:0000256" key="1">
    <source>
        <dbReference type="ARBA" id="ARBA00001698"/>
    </source>
</evidence>
<feature type="transmembrane region" description="Helical" evidence="19">
    <location>
        <begin position="255"/>
        <end position="273"/>
    </location>
</feature>
<dbReference type="EMBL" id="AL954747">
    <property type="protein sequence ID" value="CAD85624.1"/>
    <property type="molecule type" value="Genomic_DNA"/>
</dbReference>
<accession>Q82U00</accession>
<keyword evidence="8" id="KW-1003">Cell membrane</keyword>
<evidence type="ECO:0000256" key="5">
    <source>
        <dbReference type="ARBA" id="ARBA00010185"/>
    </source>
</evidence>
<dbReference type="GO" id="GO:0005886">
    <property type="term" value="C:plasma membrane"/>
    <property type="evidence" value="ECO:0007669"/>
    <property type="project" value="UniProtKB-SubCell"/>
</dbReference>
<feature type="transmembrane region" description="Helical" evidence="19">
    <location>
        <begin position="140"/>
        <end position="159"/>
    </location>
</feature>
<keyword evidence="16" id="KW-0594">Phospholipid biosynthesis</keyword>
<evidence type="ECO:0000256" key="16">
    <source>
        <dbReference type="ARBA" id="ARBA00023209"/>
    </source>
</evidence>
<dbReference type="PhylomeDB" id="Q82U00"/>